<keyword evidence="1" id="KW-0472">Membrane</keyword>
<keyword evidence="1" id="KW-0812">Transmembrane</keyword>
<sequence length="75" mass="8581">MPITASDVYFNPANIYSKRSPIRAQVVALVIAATPTIALYAIVVNGWHRSRTDKRNHITVEWYDANNRMTRDHIV</sequence>
<dbReference type="Proteomes" id="UP000267821">
    <property type="component" value="Unassembled WGS sequence"/>
</dbReference>
<name>A0A3N4L610_9PEZI</name>
<reference evidence="2 3" key="1">
    <citation type="journal article" date="2018" name="Nat. Ecol. Evol.">
        <title>Pezizomycetes genomes reveal the molecular basis of ectomycorrhizal truffle lifestyle.</title>
        <authorList>
            <person name="Murat C."/>
            <person name="Payen T."/>
            <person name="Noel B."/>
            <person name="Kuo A."/>
            <person name="Morin E."/>
            <person name="Chen J."/>
            <person name="Kohler A."/>
            <person name="Krizsan K."/>
            <person name="Balestrini R."/>
            <person name="Da Silva C."/>
            <person name="Montanini B."/>
            <person name="Hainaut M."/>
            <person name="Levati E."/>
            <person name="Barry K.W."/>
            <person name="Belfiori B."/>
            <person name="Cichocki N."/>
            <person name="Clum A."/>
            <person name="Dockter R.B."/>
            <person name="Fauchery L."/>
            <person name="Guy J."/>
            <person name="Iotti M."/>
            <person name="Le Tacon F."/>
            <person name="Lindquist E.A."/>
            <person name="Lipzen A."/>
            <person name="Malagnac F."/>
            <person name="Mello A."/>
            <person name="Molinier V."/>
            <person name="Miyauchi S."/>
            <person name="Poulain J."/>
            <person name="Riccioni C."/>
            <person name="Rubini A."/>
            <person name="Sitrit Y."/>
            <person name="Splivallo R."/>
            <person name="Traeger S."/>
            <person name="Wang M."/>
            <person name="Zifcakova L."/>
            <person name="Wipf D."/>
            <person name="Zambonelli A."/>
            <person name="Paolocci F."/>
            <person name="Nowrousian M."/>
            <person name="Ottonello S."/>
            <person name="Baldrian P."/>
            <person name="Spatafora J.W."/>
            <person name="Henrissat B."/>
            <person name="Nagy L.G."/>
            <person name="Aury J.M."/>
            <person name="Wincker P."/>
            <person name="Grigoriev I.V."/>
            <person name="Bonfante P."/>
            <person name="Martin F.M."/>
        </authorList>
    </citation>
    <scope>NUCLEOTIDE SEQUENCE [LARGE SCALE GENOMIC DNA]</scope>
    <source>
        <strain evidence="2 3">ATCC MYA-4762</strain>
    </source>
</reference>
<keyword evidence="3" id="KW-1185">Reference proteome</keyword>
<protein>
    <submittedName>
        <fullName evidence="2">Uncharacterized protein</fullName>
    </submittedName>
</protein>
<dbReference type="OrthoDB" id="2790530at2759"/>
<evidence type="ECO:0000313" key="3">
    <source>
        <dbReference type="Proteomes" id="UP000267821"/>
    </source>
</evidence>
<feature type="transmembrane region" description="Helical" evidence="1">
    <location>
        <begin position="26"/>
        <end position="47"/>
    </location>
</feature>
<gene>
    <name evidence="2" type="ORF">L211DRAFT_799026</name>
</gene>
<keyword evidence="1" id="KW-1133">Transmembrane helix</keyword>
<dbReference type="AlphaFoldDB" id="A0A3N4L610"/>
<dbReference type="InParanoid" id="A0A3N4L610"/>
<proteinExistence type="predicted"/>
<organism evidence="2 3">
    <name type="scientific">Terfezia boudieri ATCC MYA-4762</name>
    <dbReference type="NCBI Taxonomy" id="1051890"/>
    <lineage>
        <taxon>Eukaryota</taxon>
        <taxon>Fungi</taxon>
        <taxon>Dikarya</taxon>
        <taxon>Ascomycota</taxon>
        <taxon>Pezizomycotina</taxon>
        <taxon>Pezizomycetes</taxon>
        <taxon>Pezizales</taxon>
        <taxon>Pezizaceae</taxon>
        <taxon>Terfezia</taxon>
    </lineage>
</organism>
<dbReference type="EMBL" id="ML121772">
    <property type="protein sequence ID" value="RPB17996.1"/>
    <property type="molecule type" value="Genomic_DNA"/>
</dbReference>
<accession>A0A3N4L610</accession>
<evidence type="ECO:0000256" key="1">
    <source>
        <dbReference type="SAM" id="Phobius"/>
    </source>
</evidence>
<evidence type="ECO:0000313" key="2">
    <source>
        <dbReference type="EMBL" id="RPB17996.1"/>
    </source>
</evidence>